<evidence type="ECO:0000256" key="2">
    <source>
        <dbReference type="ARBA" id="ARBA00022692"/>
    </source>
</evidence>
<reference evidence="7" key="1">
    <citation type="submission" date="2020-12" db="EMBL/GenBank/DDBJ databases">
        <title>Marinomonas arctica sp. nov., a psychrotolerant bacterium isolated from the Arctic.</title>
        <authorList>
            <person name="Zhang Y."/>
        </authorList>
    </citation>
    <scope>NUCLEOTIDE SEQUENCE</scope>
    <source>
        <strain evidence="7">C1424</strain>
    </source>
</reference>
<dbReference type="GO" id="GO:0005506">
    <property type="term" value="F:iron ion binding"/>
    <property type="evidence" value="ECO:0007669"/>
    <property type="project" value="InterPro"/>
</dbReference>
<dbReference type="GO" id="GO:0016020">
    <property type="term" value="C:membrane"/>
    <property type="evidence" value="ECO:0007669"/>
    <property type="project" value="UniProtKB-SubCell"/>
</dbReference>
<feature type="transmembrane region" description="Helical" evidence="5">
    <location>
        <begin position="28"/>
        <end position="45"/>
    </location>
</feature>
<evidence type="ECO:0000313" key="7">
    <source>
        <dbReference type="EMBL" id="MBJ7539414.1"/>
    </source>
</evidence>
<dbReference type="InterPro" id="IPR006694">
    <property type="entry name" value="Fatty_acid_hydroxylase"/>
</dbReference>
<keyword evidence="3 5" id="KW-1133">Transmembrane helix</keyword>
<feature type="transmembrane region" description="Helical" evidence="5">
    <location>
        <begin position="204"/>
        <end position="224"/>
    </location>
</feature>
<name>A0A934JSY9_9GAMM</name>
<feature type="domain" description="Fatty acid hydroxylase" evidence="6">
    <location>
        <begin position="127"/>
        <end position="275"/>
    </location>
</feature>
<dbReference type="PANTHER" id="PTHR11863">
    <property type="entry name" value="STEROL DESATURASE"/>
    <property type="match status" value="1"/>
</dbReference>
<evidence type="ECO:0000256" key="5">
    <source>
        <dbReference type="SAM" id="Phobius"/>
    </source>
</evidence>
<accession>A0A934JSY9</accession>
<organism evidence="7 8">
    <name type="scientific">Marinomonas transparens</name>
    <dbReference type="NCBI Taxonomy" id="2795388"/>
    <lineage>
        <taxon>Bacteria</taxon>
        <taxon>Pseudomonadati</taxon>
        <taxon>Pseudomonadota</taxon>
        <taxon>Gammaproteobacteria</taxon>
        <taxon>Oceanospirillales</taxon>
        <taxon>Oceanospirillaceae</taxon>
        <taxon>Marinomonas</taxon>
    </lineage>
</organism>
<proteinExistence type="predicted"/>
<evidence type="ECO:0000259" key="6">
    <source>
        <dbReference type="Pfam" id="PF04116"/>
    </source>
</evidence>
<dbReference type="Proteomes" id="UP000628710">
    <property type="component" value="Unassembled WGS sequence"/>
</dbReference>
<comment type="caution">
    <text evidence="7">The sequence shown here is derived from an EMBL/GenBank/DDBJ whole genome shotgun (WGS) entry which is preliminary data.</text>
</comment>
<feature type="transmembrane region" description="Helical" evidence="5">
    <location>
        <begin position="114"/>
        <end position="132"/>
    </location>
</feature>
<dbReference type="GO" id="GO:0016491">
    <property type="term" value="F:oxidoreductase activity"/>
    <property type="evidence" value="ECO:0007669"/>
    <property type="project" value="InterPro"/>
</dbReference>
<evidence type="ECO:0000256" key="3">
    <source>
        <dbReference type="ARBA" id="ARBA00022989"/>
    </source>
</evidence>
<dbReference type="GO" id="GO:0008610">
    <property type="term" value="P:lipid biosynthetic process"/>
    <property type="evidence" value="ECO:0007669"/>
    <property type="project" value="InterPro"/>
</dbReference>
<dbReference type="Pfam" id="PF04116">
    <property type="entry name" value="FA_hydroxylase"/>
    <property type="match status" value="1"/>
</dbReference>
<comment type="subcellular location">
    <subcellularLocation>
        <location evidence="1">Membrane</location>
    </subcellularLocation>
</comment>
<gene>
    <name evidence="7" type="ORF">I8J31_17175</name>
</gene>
<keyword evidence="2 5" id="KW-0812">Transmembrane</keyword>
<keyword evidence="8" id="KW-1185">Reference proteome</keyword>
<keyword evidence="4 5" id="KW-0472">Membrane</keyword>
<dbReference type="EMBL" id="JAEMNX010000024">
    <property type="protein sequence ID" value="MBJ7539414.1"/>
    <property type="molecule type" value="Genomic_DNA"/>
</dbReference>
<dbReference type="InterPro" id="IPR050307">
    <property type="entry name" value="Sterol_Desaturase_Related"/>
</dbReference>
<evidence type="ECO:0000313" key="8">
    <source>
        <dbReference type="Proteomes" id="UP000628710"/>
    </source>
</evidence>
<evidence type="ECO:0000256" key="4">
    <source>
        <dbReference type="ARBA" id="ARBA00023136"/>
    </source>
</evidence>
<dbReference type="RefSeq" id="WP_199469815.1">
    <property type="nucleotide sequence ID" value="NZ_JAEMNX010000024.1"/>
</dbReference>
<dbReference type="AlphaFoldDB" id="A0A934JSY9"/>
<feature type="transmembrane region" description="Helical" evidence="5">
    <location>
        <begin position="179"/>
        <end position="198"/>
    </location>
</feature>
<protein>
    <submittedName>
        <fullName evidence="7">Sterol desaturase family protein</fullName>
    </submittedName>
</protein>
<evidence type="ECO:0000256" key="1">
    <source>
        <dbReference type="ARBA" id="ARBA00004370"/>
    </source>
</evidence>
<feature type="transmembrane region" description="Helical" evidence="5">
    <location>
        <begin position="81"/>
        <end position="102"/>
    </location>
</feature>
<sequence>MEVAFGEWLLSVVSQAGQDFFNMQKRVSVWYILSAILFAWLLLGLRYGRQVKARMATLFSPQIWWHSSARMDYGVFLLNRFVMALLIPLLPTKIILTSWVFFQSHQWFGSFQSFSLPTPWVIASFTFCYFIVDDFSRFYLHRLLHKWPILWAFHSVHHSAQVMTPMTVFRTHPIEGVLFFLRSLVVQALCIGVFVFLFPNQVSLYTVFSVSIFTYFFNLLGANLRHSHVSISYGRTLEKVFISPAQHQRHHSSSVKDYDCNFGVVLAIWDRFFGSLRFGHDDQKITFGTQTVLDKASFVGLYILPCKNAGRQLIEPFKALWRKRV</sequence>